<accession>A8XS34</accession>
<dbReference type="HOGENOM" id="CLU_1327433_0_0_1"/>
<dbReference type="AlphaFoldDB" id="A8XS34"/>
<dbReference type="InterPro" id="IPR002900">
    <property type="entry name" value="DUF38/FTH_CAE_spp"/>
</dbReference>
<evidence type="ECO:0000259" key="1">
    <source>
        <dbReference type="Pfam" id="PF01827"/>
    </source>
</evidence>
<sequence>MKPTWQRIPIEVKEEIIQFLDFKSSLSEELLADLVKTKNWKNADQIFFYGRQEIPMDSVLHLDKIRFYTTDFTTIDAWNLIDSFITRQNLKPGFGFRVNFGTALSEDDVLEGFKNGTKYSNSSKIVILPTKSADLIFVVKMRRSIFGYQDLEGYVCNKDFKQDEFKKYSSWVPENHLQMTRRLQSQILPIPPWFLFVRSVVQASEQL</sequence>
<reference evidence="2 3" key="1">
    <citation type="journal article" date="2003" name="PLoS Biol.">
        <title>The genome sequence of Caenorhabditis briggsae: a platform for comparative genomics.</title>
        <authorList>
            <person name="Stein L.D."/>
            <person name="Bao Z."/>
            <person name="Blasiar D."/>
            <person name="Blumenthal T."/>
            <person name="Brent M.R."/>
            <person name="Chen N."/>
            <person name="Chinwalla A."/>
            <person name="Clarke L."/>
            <person name="Clee C."/>
            <person name="Coghlan A."/>
            <person name="Coulson A."/>
            <person name="D'Eustachio P."/>
            <person name="Fitch D.H."/>
            <person name="Fulton L.A."/>
            <person name="Fulton R.E."/>
            <person name="Griffiths-Jones S."/>
            <person name="Harris T.W."/>
            <person name="Hillier L.W."/>
            <person name="Kamath R."/>
            <person name="Kuwabara P.E."/>
            <person name="Mardis E.R."/>
            <person name="Marra M.A."/>
            <person name="Miner T.L."/>
            <person name="Minx P."/>
            <person name="Mullikin J.C."/>
            <person name="Plumb R.W."/>
            <person name="Rogers J."/>
            <person name="Schein J.E."/>
            <person name="Sohrmann M."/>
            <person name="Spieth J."/>
            <person name="Stajich J.E."/>
            <person name="Wei C."/>
            <person name="Willey D."/>
            <person name="Wilson R.K."/>
            <person name="Durbin R."/>
            <person name="Waterston R.H."/>
        </authorList>
    </citation>
    <scope>NUCLEOTIDE SEQUENCE [LARGE SCALE GENOMIC DNA]</scope>
    <source>
        <strain evidence="2 3">AF16</strain>
    </source>
</reference>
<dbReference type="CTD" id="8589720"/>
<keyword evidence="3" id="KW-1185">Reference proteome</keyword>
<gene>
    <name evidence="2 4" type="ORF">CBG17913</name>
    <name evidence="2" type="ORF">CBG_17913</name>
</gene>
<dbReference type="RefSeq" id="XP_002647722.1">
    <property type="nucleotide sequence ID" value="XM_002647676.1"/>
</dbReference>
<dbReference type="WormBase" id="CBG17913">
    <property type="protein sequence ID" value="CBP10731"/>
    <property type="gene ID" value="WBGene00037423"/>
</dbReference>
<protein>
    <submittedName>
        <fullName evidence="2">Protein CBG17913</fullName>
    </submittedName>
</protein>
<reference evidence="2 3" key="2">
    <citation type="journal article" date="2011" name="PLoS Genet.">
        <title>Caenorhabditis briggsae recombinant inbred line genotypes reveal inter-strain incompatibility and the evolution of recombination.</title>
        <authorList>
            <person name="Ross J.A."/>
            <person name="Koboldt D.C."/>
            <person name="Staisch J.E."/>
            <person name="Chamberlin H.M."/>
            <person name="Gupta B.P."/>
            <person name="Miller R.D."/>
            <person name="Baird S.E."/>
            <person name="Haag E.S."/>
        </authorList>
    </citation>
    <scope>NUCLEOTIDE SEQUENCE [LARGE SCALE GENOMIC DNA]</scope>
    <source>
        <strain evidence="2 3">AF16</strain>
    </source>
</reference>
<dbReference type="Pfam" id="PF01827">
    <property type="entry name" value="FTH"/>
    <property type="match status" value="1"/>
</dbReference>
<dbReference type="EMBL" id="HE601413">
    <property type="protein sequence ID" value="CAP35453.1"/>
    <property type="molecule type" value="Genomic_DNA"/>
</dbReference>
<feature type="domain" description="DUF38" evidence="1">
    <location>
        <begin position="13"/>
        <end position="91"/>
    </location>
</feature>
<dbReference type="Proteomes" id="UP000008549">
    <property type="component" value="Unassembled WGS sequence"/>
</dbReference>
<dbReference type="InParanoid" id="A8XS34"/>
<dbReference type="KEGG" id="cbr:CBG_17913"/>
<evidence type="ECO:0000313" key="2">
    <source>
        <dbReference type="EMBL" id="CAP35453.1"/>
    </source>
</evidence>
<organism evidence="2 3">
    <name type="scientific">Caenorhabditis briggsae</name>
    <dbReference type="NCBI Taxonomy" id="6238"/>
    <lineage>
        <taxon>Eukaryota</taxon>
        <taxon>Metazoa</taxon>
        <taxon>Ecdysozoa</taxon>
        <taxon>Nematoda</taxon>
        <taxon>Chromadorea</taxon>
        <taxon>Rhabditida</taxon>
        <taxon>Rhabditina</taxon>
        <taxon>Rhabditomorpha</taxon>
        <taxon>Rhabditoidea</taxon>
        <taxon>Rhabditidae</taxon>
        <taxon>Peloderinae</taxon>
        <taxon>Caenorhabditis</taxon>
    </lineage>
</organism>
<name>A8XS34_CAEBR</name>
<evidence type="ECO:0000313" key="3">
    <source>
        <dbReference type="Proteomes" id="UP000008549"/>
    </source>
</evidence>
<proteinExistence type="predicted"/>
<dbReference type="GeneID" id="8589720"/>
<evidence type="ECO:0000313" key="4">
    <source>
        <dbReference type="WormBase" id="CBG17913"/>
    </source>
</evidence>